<evidence type="ECO:0000313" key="1">
    <source>
        <dbReference type="EMBL" id="AIJ09893.1"/>
    </source>
</evidence>
<organism evidence="1 2">
    <name type="scientific">Edwardsiella anguillarum ET080813</name>
    <dbReference type="NCBI Taxonomy" id="667120"/>
    <lineage>
        <taxon>Bacteria</taxon>
        <taxon>Pseudomonadati</taxon>
        <taxon>Pseudomonadota</taxon>
        <taxon>Gammaproteobacteria</taxon>
        <taxon>Enterobacterales</taxon>
        <taxon>Hafniaceae</taxon>
        <taxon>Edwardsiella</taxon>
    </lineage>
</organism>
<evidence type="ECO:0000313" key="2">
    <source>
        <dbReference type="Proteomes" id="UP000028681"/>
    </source>
</evidence>
<dbReference type="KEGG" id="ete:ETEE_3471"/>
<protein>
    <submittedName>
        <fullName evidence="1">Uncharacterized protein</fullName>
    </submittedName>
</protein>
<dbReference type="Proteomes" id="UP000028681">
    <property type="component" value="Chromosome"/>
</dbReference>
<gene>
    <name evidence="1" type="ORF">ETEE_3471</name>
</gene>
<accession>A0A076LTU0</accession>
<reference evidence="1 2" key="1">
    <citation type="journal article" date="2012" name="PLoS ONE">
        <title>Edwardsiella comparative phylogenomics reveal the new intra/inter-species taxonomic relationships, virulence evolution and niche adaptation mechanisms.</title>
        <authorList>
            <person name="Yang M."/>
            <person name="Lv Y."/>
            <person name="Xiao J."/>
            <person name="Wu H."/>
            <person name="Zheng H."/>
            <person name="Liu Q."/>
            <person name="Zhang Y."/>
            <person name="Wang Q."/>
        </authorList>
    </citation>
    <scope>NUCLEOTIDE SEQUENCE [LARGE SCALE GENOMIC DNA]</scope>
    <source>
        <strain evidence="2">080813</strain>
    </source>
</reference>
<dbReference type="HOGENOM" id="CLU_2953083_0_0_6"/>
<name>A0A076LTU0_9GAMM</name>
<sequence length="59" mass="6376">MISLRDIDNYSYYTPAAAAGSIENEFYSHSVSVRVLLPPWAQFVCLSAIGAISAGCHLV</sequence>
<proteinExistence type="predicted"/>
<dbReference type="AlphaFoldDB" id="A0A076LTU0"/>
<dbReference type="EMBL" id="CP006664">
    <property type="protein sequence ID" value="AIJ09893.1"/>
    <property type="molecule type" value="Genomic_DNA"/>
</dbReference>